<keyword evidence="6 10" id="KW-0464">Manganese</keyword>
<dbReference type="PRINTS" id="PR00732">
    <property type="entry name" value="GLHYDRLASE4"/>
</dbReference>
<proteinExistence type="inferred from homology"/>
<evidence type="ECO:0000256" key="9">
    <source>
        <dbReference type="PIRSR" id="PIRSR601088-2"/>
    </source>
</evidence>
<gene>
    <name evidence="14" type="ordered locus">ANT_30140</name>
</gene>
<dbReference type="SUPFAM" id="SSF56327">
    <property type="entry name" value="LDH C-terminal domain-like"/>
    <property type="match status" value="1"/>
</dbReference>
<evidence type="ECO:0000256" key="5">
    <source>
        <dbReference type="ARBA" id="ARBA00023027"/>
    </source>
</evidence>
<evidence type="ECO:0000256" key="1">
    <source>
        <dbReference type="ARBA" id="ARBA00001936"/>
    </source>
</evidence>
<feature type="binding site" evidence="10">
    <location>
        <position position="201"/>
    </location>
    <ligand>
        <name>Mn(2+)</name>
        <dbReference type="ChEBI" id="CHEBI:29035"/>
    </ligand>
</feature>
<evidence type="ECO:0000256" key="2">
    <source>
        <dbReference type="ARBA" id="ARBA00010141"/>
    </source>
</evidence>
<evidence type="ECO:0000256" key="7">
    <source>
        <dbReference type="ARBA" id="ARBA00023277"/>
    </source>
</evidence>
<dbReference type="SUPFAM" id="SSF51735">
    <property type="entry name" value="NAD(P)-binding Rossmann-fold domains"/>
    <property type="match status" value="1"/>
</dbReference>
<dbReference type="Pfam" id="PF11975">
    <property type="entry name" value="Glyco_hydro_4C"/>
    <property type="match status" value="1"/>
</dbReference>
<keyword evidence="3 10" id="KW-0479">Metal-binding</keyword>
<feature type="site" description="Increases basicity of active site Tyr" evidence="11">
    <location>
        <position position="111"/>
    </location>
</feature>
<keyword evidence="8 12" id="KW-0326">Glycosidase</keyword>
<keyword evidence="4 12" id="KW-0378">Hydrolase</keyword>
<dbReference type="KEGG" id="atm:ANT_30140"/>
<evidence type="ECO:0000256" key="12">
    <source>
        <dbReference type="RuleBase" id="RU361152"/>
    </source>
</evidence>
<comment type="cofactor">
    <cofactor evidence="1">
        <name>Mn(2+)</name>
        <dbReference type="ChEBI" id="CHEBI:29035"/>
    </cofactor>
</comment>
<evidence type="ECO:0000256" key="3">
    <source>
        <dbReference type="ARBA" id="ARBA00022723"/>
    </source>
</evidence>
<reference evidence="14 15" key="1">
    <citation type="submission" date="2010-12" db="EMBL/GenBank/DDBJ databases">
        <title>Whole genome sequence of Anaerolinea thermophila UNI-1.</title>
        <authorList>
            <person name="Narita-Yamada S."/>
            <person name="Kishi E."/>
            <person name="Watanabe Y."/>
            <person name="Takasaki K."/>
            <person name="Ankai A."/>
            <person name="Oguchi A."/>
            <person name="Fukui S."/>
            <person name="Takahashi M."/>
            <person name="Yashiro I."/>
            <person name="Hosoyama A."/>
            <person name="Sekiguchi Y."/>
            <person name="Hanada S."/>
            <person name="Fujita N."/>
        </authorList>
    </citation>
    <scope>NUCLEOTIDE SEQUENCE [LARGE SCALE GENOMIC DNA]</scope>
    <source>
        <strain evidence="15">DSM 14523 / JCM 11388 / NBRC 100420 / UNI-1</strain>
    </source>
</reference>
<dbReference type="InParanoid" id="E8N293"/>
<evidence type="ECO:0000313" key="14">
    <source>
        <dbReference type="EMBL" id="BAJ65040.1"/>
    </source>
</evidence>
<feature type="binding site" evidence="9">
    <location>
        <position position="149"/>
    </location>
    <ligand>
        <name>substrate</name>
    </ligand>
</feature>
<feature type="domain" description="Glycosyl hydrolase family 4 C-terminal" evidence="13">
    <location>
        <begin position="198"/>
        <end position="423"/>
    </location>
</feature>
<name>E8N293_ANATU</name>
<dbReference type="GO" id="GO:0005975">
    <property type="term" value="P:carbohydrate metabolic process"/>
    <property type="evidence" value="ECO:0007669"/>
    <property type="project" value="InterPro"/>
</dbReference>
<dbReference type="InterPro" id="IPR036291">
    <property type="entry name" value="NAD(P)-bd_dom_sf"/>
</dbReference>
<dbReference type="InterPro" id="IPR022616">
    <property type="entry name" value="Glyco_hydro_4_C"/>
</dbReference>
<dbReference type="GO" id="GO:0016616">
    <property type="term" value="F:oxidoreductase activity, acting on the CH-OH group of donors, NAD or NADP as acceptor"/>
    <property type="evidence" value="ECO:0007669"/>
    <property type="project" value="InterPro"/>
</dbReference>
<organism evidence="14 15">
    <name type="scientific">Anaerolinea thermophila (strain DSM 14523 / JCM 11388 / NBRC 100420 / UNI-1)</name>
    <dbReference type="NCBI Taxonomy" id="926569"/>
    <lineage>
        <taxon>Bacteria</taxon>
        <taxon>Bacillati</taxon>
        <taxon>Chloroflexota</taxon>
        <taxon>Anaerolineae</taxon>
        <taxon>Anaerolineales</taxon>
        <taxon>Anaerolineaceae</taxon>
        <taxon>Anaerolinea</taxon>
    </lineage>
</organism>
<evidence type="ECO:0000256" key="11">
    <source>
        <dbReference type="PIRSR" id="PIRSR601088-4"/>
    </source>
</evidence>
<accession>E8N293</accession>
<dbReference type="EC" id="3.2.1.22" evidence="14"/>
<dbReference type="AlphaFoldDB" id="E8N293"/>
<dbReference type="eggNOG" id="COG1486">
    <property type="taxonomic scope" value="Bacteria"/>
</dbReference>
<keyword evidence="15" id="KW-1185">Reference proteome</keyword>
<keyword evidence="10" id="KW-0408">Iron</keyword>
<dbReference type="PANTHER" id="PTHR32092:SF6">
    <property type="entry name" value="ALPHA-GALACTOSIDASE"/>
    <property type="match status" value="1"/>
</dbReference>
<keyword evidence="10" id="KW-0170">Cobalt</keyword>
<dbReference type="InterPro" id="IPR053715">
    <property type="entry name" value="GH4_Enzyme_sf"/>
</dbReference>
<sequence>MKKTIVLIGAGSAQFGYGTIGDILQSKVLEGSHIVLHDINPTTMGVVERTARQFIEEHGLPFTISATTNRAEALQGADFVISSIEVGDRFELWEQDWRIPQQYGIRQVYGENGGPGGLFHSLRIIPPILDIVADVMRICPDAYVFNFSNPMSRICTTVHRAFPDAKFIGLCHEIGSLRRFLPEILGVPYEALEVRAGGLNHFSVVLSAKYKDTGKDAYPDIRAKAPAFFANMPSLSAEHKYFKETGKWPETKEDFAHVETEAWPERRVFQVILEKFGLMPITSDSHFGEYIQWAYDVTDHRGILDFYRFYKQYLSTVQPKIELTLKERVVPIIEGILTDAGYVEEAVNIPNKGLIDDLPEWIAVEVPAIVDKNGVHGIPLGKLPAGFKGLLMNQVAVHDLTAEAVIHKSKALALQALMVDPVVDIYQGLEELLDTMIEYQEKWLGYLK</sequence>
<keyword evidence="10" id="KW-0533">Nickel</keyword>
<evidence type="ECO:0000256" key="10">
    <source>
        <dbReference type="PIRSR" id="PIRSR601088-3"/>
    </source>
</evidence>
<dbReference type="InterPro" id="IPR001088">
    <property type="entry name" value="Glyco_hydro_4"/>
</dbReference>
<comment type="cofactor">
    <cofactor evidence="12">
        <name>NAD(+)</name>
        <dbReference type="ChEBI" id="CHEBI:57540"/>
    </cofactor>
    <text evidence="12">Binds 1 NAD(+) per subunit.</text>
</comment>
<dbReference type="RefSeq" id="WP_013561381.1">
    <property type="nucleotide sequence ID" value="NC_014960.1"/>
</dbReference>
<dbReference type="OrthoDB" id="9808275at2"/>
<dbReference type="Gene3D" id="3.90.1820.10">
    <property type="entry name" value="AglA-like glucosidase"/>
    <property type="match status" value="1"/>
</dbReference>
<feature type="binding site" evidence="10">
    <location>
        <position position="171"/>
    </location>
    <ligand>
        <name>Mn(2+)</name>
        <dbReference type="ChEBI" id="CHEBI:29035"/>
    </ligand>
</feature>
<dbReference type="EMBL" id="AP012029">
    <property type="protein sequence ID" value="BAJ65040.1"/>
    <property type="molecule type" value="Genomic_DNA"/>
</dbReference>
<keyword evidence="7" id="KW-0119">Carbohydrate metabolism</keyword>
<keyword evidence="5 12" id="KW-0520">NAD</keyword>
<dbReference type="Proteomes" id="UP000008922">
    <property type="component" value="Chromosome"/>
</dbReference>
<evidence type="ECO:0000313" key="15">
    <source>
        <dbReference type="Proteomes" id="UP000008922"/>
    </source>
</evidence>
<dbReference type="GO" id="GO:0046872">
    <property type="term" value="F:metal ion binding"/>
    <property type="evidence" value="ECO:0007669"/>
    <property type="project" value="UniProtKB-KW"/>
</dbReference>
<evidence type="ECO:0000256" key="8">
    <source>
        <dbReference type="ARBA" id="ARBA00023295"/>
    </source>
</evidence>
<evidence type="ECO:0000256" key="6">
    <source>
        <dbReference type="ARBA" id="ARBA00023211"/>
    </source>
</evidence>
<evidence type="ECO:0000256" key="4">
    <source>
        <dbReference type="ARBA" id="ARBA00022801"/>
    </source>
</evidence>
<dbReference type="GO" id="GO:0004557">
    <property type="term" value="F:alpha-galactosidase activity"/>
    <property type="evidence" value="ECO:0007669"/>
    <property type="project" value="UniProtKB-EC"/>
</dbReference>
<protein>
    <submittedName>
        <fullName evidence="14">Alpha-galactosidase</fullName>
        <ecNumber evidence="14">3.2.1.22</ecNumber>
    </submittedName>
</protein>
<dbReference type="Pfam" id="PF02056">
    <property type="entry name" value="Glyco_hydro_4"/>
    <property type="match status" value="1"/>
</dbReference>
<dbReference type="PANTHER" id="PTHR32092">
    <property type="entry name" value="6-PHOSPHO-BETA-GLUCOSIDASE-RELATED"/>
    <property type="match status" value="1"/>
</dbReference>
<dbReference type="InterPro" id="IPR015955">
    <property type="entry name" value="Lactate_DH/Glyco_Ohase_4_C"/>
</dbReference>
<dbReference type="STRING" id="926569.ANT_30140"/>
<comment type="similarity">
    <text evidence="2 12">Belongs to the glycosyl hydrolase 4 family.</text>
</comment>
<dbReference type="HOGENOM" id="CLU_045951_1_1_0"/>
<evidence type="ECO:0000259" key="13">
    <source>
        <dbReference type="Pfam" id="PF11975"/>
    </source>
</evidence>